<keyword evidence="2" id="KW-1185">Reference proteome</keyword>
<organism evidence="1 2">
    <name type="scientific">Allochromatium humboldtianum</name>
    <dbReference type="NCBI Taxonomy" id="504901"/>
    <lineage>
        <taxon>Bacteria</taxon>
        <taxon>Pseudomonadati</taxon>
        <taxon>Pseudomonadota</taxon>
        <taxon>Gammaproteobacteria</taxon>
        <taxon>Chromatiales</taxon>
        <taxon>Chromatiaceae</taxon>
        <taxon>Allochromatium</taxon>
    </lineage>
</organism>
<accession>A0A850RHH6</accession>
<proteinExistence type="predicted"/>
<gene>
    <name evidence="1" type="ORF">HW932_20515</name>
</gene>
<dbReference type="RefSeq" id="WP_176978327.1">
    <property type="nucleotide sequence ID" value="NZ_JABZEO010000029.1"/>
</dbReference>
<comment type="caution">
    <text evidence="1">The sequence shown here is derived from an EMBL/GenBank/DDBJ whole genome shotgun (WGS) entry which is preliminary data.</text>
</comment>
<protein>
    <submittedName>
        <fullName evidence="1">Uncharacterized protein</fullName>
    </submittedName>
</protein>
<dbReference type="Proteomes" id="UP000592294">
    <property type="component" value="Unassembled WGS sequence"/>
</dbReference>
<evidence type="ECO:0000313" key="2">
    <source>
        <dbReference type="Proteomes" id="UP000592294"/>
    </source>
</evidence>
<name>A0A850RHH6_9GAMM</name>
<evidence type="ECO:0000313" key="1">
    <source>
        <dbReference type="EMBL" id="NVZ11636.1"/>
    </source>
</evidence>
<sequence length="260" mass="29393">LKVRLEQEVDAARRIEIIEQELCPPEPQLLDTCVLQNLDWVDRRIASEGSITWDDEAVADLTERYGGELANDLIDLGILYKEFEDRSGYPWLVSRAAQGEASLADGVKGMRLLSLLGFFRGHHDDWSDEVYPGIAKGLLFARRRIRVSPLLLRGLGVTSMDEIHSATGPLSFLPDEGDRMVAAEALIANVPVFLTTDRRTFWKHRIELDAFGLAVMRPTELLKLYEPYWQALDEEFMRRSAMAAMKSKDPTAGTCLRERG</sequence>
<dbReference type="AlphaFoldDB" id="A0A850RHH6"/>
<feature type="non-terminal residue" evidence="1">
    <location>
        <position position="1"/>
    </location>
</feature>
<reference evidence="1 2" key="1">
    <citation type="submission" date="2020-06" db="EMBL/GenBank/DDBJ databases">
        <title>Whole-genome sequence of Allochromatium humboldtianum DSM 21881, type strain.</title>
        <authorList>
            <person name="Kyndt J.A."/>
            <person name="Meyer T.E."/>
        </authorList>
    </citation>
    <scope>NUCLEOTIDE SEQUENCE [LARGE SCALE GENOMIC DNA]</scope>
    <source>
        <strain evidence="1 2">DSM 21881</strain>
    </source>
</reference>
<dbReference type="EMBL" id="JABZEO010000029">
    <property type="protein sequence ID" value="NVZ11636.1"/>
    <property type="molecule type" value="Genomic_DNA"/>
</dbReference>